<reference evidence="3" key="1">
    <citation type="submission" date="2017-03" db="EMBL/GenBank/DDBJ databases">
        <title>Genomes of endolithic fungi from Antarctica.</title>
        <authorList>
            <person name="Coleine C."/>
            <person name="Masonjones S."/>
            <person name="Stajich J.E."/>
        </authorList>
    </citation>
    <scope>NUCLEOTIDE SEQUENCE [LARGE SCALE GENOMIC DNA]</scope>
    <source>
        <strain evidence="3">CCFEE 5527</strain>
    </source>
</reference>
<feature type="compositionally biased region" description="Low complexity" evidence="1">
    <location>
        <begin position="411"/>
        <end position="424"/>
    </location>
</feature>
<feature type="region of interest" description="Disordered" evidence="1">
    <location>
        <begin position="1424"/>
        <end position="1528"/>
    </location>
</feature>
<organism evidence="2 3">
    <name type="scientific">Cryoendolithus antarcticus</name>
    <dbReference type="NCBI Taxonomy" id="1507870"/>
    <lineage>
        <taxon>Eukaryota</taxon>
        <taxon>Fungi</taxon>
        <taxon>Dikarya</taxon>
        <taxon>Ascomycota</taxon>
        <taxon>Pezizomycotina</taxon>
        <taxon>Dothideomycetes</taxon>
        <taxon>Dothideomycetidae</taxon>
        <taxon>Cladosporiales</taxon>
        <taxon>Cladosporiaceae</taxon>
        <taxon>Cryoendolithus</taxon>
    </lineage>
</organism>
<feature type="region of interest" description="Disordered" evidence="1">
    <location>
        <begin position="1540"/>
        <end position="1563"/>
    </location>
</feature>
<feature type="region of interest" description="Disordered" evidence="1">
    <location>
        <begin position="372"/>
        <end position="498"/>
    </location>
</feature>
<feature type="compositionally biased region" description="Basic and acidic residues" evidence="1">
    <location>
        <begin position="810"/>
        <end position="824"/>
    </location>
</feature>
<dbReference type="Proteomes" id="UP000192596">
    <property type="component" value="Unassembled WGS sequence"/>
</dbReference>
<feature type="compositionally biased region" description="Polar residues" evidence="1">
    <location>
        <begin position="913"/>
        <end position="923"/>
    </location>
</feature>
<feature type="compositionally biased region" description="Polar residues" evidence="1">
    <location>
        <begin position="1471"/>
        <end position="1483"/>
    </location>
</feature>
<feature type="region of interest" description="Disordered" evidence="1">
    <location>
        <begin position="1365"/>
        <end position="1387"/>
    </location>
</feature>
<feature type="region of interest" description="Disordered" evidence="1">
    <location>
        <begin position="725"/>
        <end position="746"/>
    </location>
</feature>
<keyword evidence="3" id="KW-1185">Reference proteome</keyword>
<dbReference type="EMBL" id="NAJO01000022">
    <property type="protein sequence ID" value="OQO04389.1"/>
    <property type="molecule type" value="Genomic_DNA"/>
</dbReference>
<proteinExistence type="predicted"/>
<feature type="compositionally biased region" description="Basic and acidic residues" evidence="1">
    <location>
        <begin position="1048"/>
        <end position="1062"/>
    </location>
</feature>
<evidence type="ECO:0000313" key="2">
    <source>
        <dbReference type="EMBL" id="OQO04389.1"/>
    </source>
</evidence>
<dbReference type="STRING" id="1507870.A0A1V8SZ83"/>
<dbReference type="OrthoDB" id="5382203at2759"/>
<feature type="compositionally biased region" description="Low complexity" evidence="1">
    <location>
        <begin position="1447"/>
        <end position="1457"/>
    </location>
</feature>
<dbReference type="GO" id="GO:0046982">
    <property type="term" value="F:protein heterodimerization activity"/>
    <property type="evidence" value="ECO:0007669"/>
    <property type="project" value="InterPro"/>
</dbReference>
<feature type="region of interest" description="Disordered" evidence="1">
    <location>
        <begin position="606"/>
        <end position="649"/>
    </location>
</feature>
<feature type="region of interest" description="Disordered" evidence="1">
    <location>
        <begin position="1133"/>
        <end position="1230"/>
    </location>
</feature>
<feature type="compositionally biased region" description="Basic and acidic residues" evidence="1">
    <location>
        <begin position="1133"/>
        <end position="1142"/>
    </location>
</feature>
<feature type="compositionally biased region" description="Basic and acidic residues" evidence="1">
    <location>
        <begin position="557"/>
        <end position="567"/>
    </location>
</feature>
<feature type="compositionally biased region" description="Polar residues" evidence="1">
    <location>
        <begin position="1031"/>
        <end position="1040"/>
    </location>
</feature>
<dbReference type="InParanoid" id="A0A1V8SZ83"/>
<name>A0A1V8SZ83_9PEZI</name>
<feature type="region of interest" description="Disordered" evidence="1">
    <location>
        <begin position="51"/>
        <end position="70"/>
    </location>
</feature>
<feature type="compositionally biased region" description="Polar residues" evidence="1">
    <location>
        <begin position="1064"/>
        <end position="1080"/>
    </location>
</feature>
<feature type="region of interest" description="Disordered" evidence="1">
    <location>
        <begin position="762"/>
        <end position="879"/>
    </location>
</feature>
<evidence type="ECO:0000256" key="1">
    <source>
        <dbReference type="SAM" id="MobiDB-lite"/>
    </source>
</evidence>
<feature type="compositionally biased region" description="Polar residues" evidence="1">
    <location>
        <begin position="1277"/>
        <end position="1299"/>
    </location>
</feature>
<feature type="region of interest" description="Disordered" evidence="1">
    <location>
        <begin position="894"/>
        <end position="937"/>
    </location>
</feature>
<sequence>MSRSPSVAGSDRFSAVSGITGYWPQNPLHVHPAAAYVAQLGAAQVVSEYRGTHKETVSSDDDDSHANRDDVNFGEPALELINSFLDNLLYSILASARSTSLSALRPAVTDVLKSRLAKEAIFSADEELQELLAGGEEEDDKAQTTPKENSRKWDLELVWKRTRLRVMVYMRLGEMEDDDEEKYVKEQELFSGRELDSRRFSANSGLVSWSAAIFLTSVLEYVAEQTLQISGSAAYARARRQSRTALKALQSQDRVLVEEYDVERVALDSRVGRLWRTWRKTLRSNNTRPTTPTQRGTMRSRRNSYRDGIAAAMARQDEHMSSGEENGVPAVPRGFSPVDVPEMEHPEHVIASNIPLPMGDARRDVDEIEVPGLARDPDHSSEEEGMPFEGKSLRRNSFTHPTIPGLSNGLPTPANSTSPASPAPTKLPSFKPLLQRHRSSSVPTPLRTPMLEMPGAFPTFPDEDEEKAAPVAVDDTARSPLEKVPEGDDTLGPDHKPEDVKVLLDKVVGGAPAEPETEEQKAKGQNHGLIAAGVAGATALAGVATAAVLGKRDENDVDDLDKSREEPETAAAERSLAPARVRSAQEIEELDKRKSMMDIKAVIAEQDGHNSRSGSLAPVPAADAQTGAHTNGVAAPIEPDRRLSSASSNKSFTLGQPIANKSFVAPGPIAAESSARAIEPISMSGAHEATPPTAVPEQLQAQVPQDDSAFAKFSSGASRLRGITALNTEDPESQPEIPSRASKRDAPLYMPAPASIVNKHVESAPFGSSPTSRSGTTTPQRAQPGSGTATPTPEKPRDERDFLPSRSRRNSLERRATLDADKMRPFVIPQTPNGEPKEGYMTRSRRASLERRATLDEGKMRGLGMSPNESTRAAPPQQKAAMTPLPAIVNGVAGAGESGAGAPTEMPVAVAASNETPAPQKSLLTPMPLAPQKQETSDIPAPQLLSTPVKSGAAGAISGVVTPPAITSASIRGPEDFDALVQGADTAKYTLTPETVRDIPTAAVSQPPAELRPVENKRVSMVANGIAPQAVESTPTQLSEAPSGPAEALRKLEQPQEEDRRASRSQTSKQATSAQMPTNKTADRELTTEEKVARRRSTSKPPPRNTSEHRRSGLIAREPQVVTESIRDFADFIRSTGPDKEPTLYQITTNNRSTTSLHSLRSTTGSTRERSQSIGAMSLSNEKDVGRSKSLTQKDMIHKNIPPVPPMPSGSTRPSREARGATGVSSSNNDLINFLRDGPEGNNGQHRISRTVAPFRNTMDSDQLREDFHTGHAGYPTLNTTLPNVNGNGPKSAGSSKSPALSYGSAPPPPVAQMNGARDNATPAAAHPAHSGQLGRLSAGNLIAAPGKPPGGDFEKKRYRNKDPYAIDMDSDEDNDDLLTALPPNRGRQEESLADFLRNTEPPVDNAPKPIVANAAAGRAASLTSANSSAVPLLDPDRTRSLQTPYSASITSTSTASKPRGPKLEAREPSTKPTNVSKSTTSDLAEFFRTSEPPPGSAPAPVVGRSGGRGSAAAVGRGNGEKEVKQKKGMWGGVMAFAKGLGRKGSSDGSEREGGGVRWGGRK</sequence>
<protein>
    <submittedName>
        <fullName evidence="2">Uncharacterized protein</fullName>
    </submittedName>
</protein>
<dbReference type="Gene3D" id="1.10.20.10">
    <property type="entry name" value="Histone, subunit A"/>
    <property type="match status" value="1"/>
</dbReference>
<evidence type="ECO:0000313" key="3">
    <source>
        <dbReference type="Proteomes" id="UP000192596"/>
    </source>
</evidence>
<dbReference type="InterPro" id="IPR009072">
    <property type="entry name" value="Histone-fold"/>
</dbReference>
<feature type="compositionally biased region" description="Low complexity" evidence="1">
    <location>
        <begin position="1152"/>
        <end position="1166"/>
    </location>
</feature>
<feature type="region of interest" description="Disordered" evidence="1">
    <location>
        <begin position="1268"/>
        <end position="1333"/>
    </location>
</feature>
<gene>
    <name evidence="2" type="ORF">B0A48_11000</name>
</gene>
<feature type="region of interest" description="Disordered" evidence="1">
    <location>
        <begin position="1028"/>
        <end position="1119"/>
    </location>
</feature>
<feature type="compositionally biased region" description="Basic and acidic residues" evidence="1">
    <location>
        <begin position="794"/>
        <end position="803"/>
    </location>
</feature>
<feature type="compositionally biased region" description="Basic and acidic residues" evidence="1">
    <location>
        <begin position="847"/>
        <end position="860"/>
    </location>
</feature>
<comment type="caution">
    <text evidence="2">The sequence shown here is derived from an EMBL/GenBank/DDBJ whole genome shotgun (WGS) entry which is preliminary data.</text>
</comment>
<feature type="compositionally biased region" description="Basic and acidic residues" evidence="1">
    <location>
        <begin position="1081"/>
        <end position="1092"/>
    </location>
</feature>
<feature type="compositionally biased region" description="Low complexity" evidence="1">
    <location>
        <begin position="767"/>
        <end position="779"/>
    </location>
</feature>
<accession>A0A1V8SZ83</accession>
<feature type="compositionally biased region" description="Basic and acidic residues" evidence="1">
    <location>
        <begin position="1545"/>
        <end position="1555"/>
    </location>
</feature>
<feature type="compositionally biased region" description="Basic and acidic residues" evidence="1">
    <location>
        <begin position="475"/>
        <end position="498"/>
    </location>
</feature>
<feature type="compositionally biased region" description="Polar residues" evidence="1">
    <location>
        <begin position="780"/>
        <end position="791"/>
    </location>
</feature>
<feature type="region of interest" description="Disordered" evidence="1">
    <location>
        <begin position="557"/>
        <end position="589"/>
    </location>
</feature>
<feature type="region of interest" description="Disordered" evidence="1">
    <location>
        <begin position="1340"/>
        <end position="1359"/>
    </location>
</feature>